<dbReference type="InterPro" id="IPR013320">
    <property type="entry name" value="ConA-like_dom_sf"/>
</dbReference>
<gene>
    <name evidence="3" type="ORF">K0504_15835</name>
</gene>
<dbReference type="Proteomes" id="UP001166251">
    <property type="component" value="Unassembled WGS sequence"/>
</dbReference>
<dbReference type="GO" id="GO:0016829">
    <property type="term" value="F:lyase activity"/>
    <property type="evidence" value="ECO:0007669"/>
    <property type="project" value="UniProtKB-KW"/>
</dbReference>
<feature type="signal peptide" evidence="1">
    <location>
        <begin position="1"/>
        <end position="22"/>
    </location>
</feature>
<keyword evidence="1" id="KW-0732">Signal</keyword>
<evidence type="ECO:0000313" key="4">
    <source>
        <dbReference type="Proteomes" id="UP001166251"/>
    </source>
</evidence>
<feature type="domain" description="Alginate lyase 2" evidence="2">
    <location>
        <begin position="44"/>
        <end position="350"/>
    </location>
</feature>
<proteinExistence type="predicted"/>
<accession>A0ABS7EJP1</accession>
<comment type="caution">
    <text evidence="3">The sequence shown here is derived from an EMBL/GenBank/DDBJ whole genome shotgun (WGS) entry which is preliminary data.</text>
</comment>
<feature type="chain" id="PRO_5045600609" evidence="1">
    <location>
        <begin position="23"/>
        <end position="359"/>
    </location>
</feature>
<name>A0ABS7EJP1_9GAMM</name>
<dbReference type="RefSeq" id="WP_220105134.1">
    <property type="nucleotide sequence ID" value="NZ_JAHZSS010000024.1"/>
</dbReference>
<sequence length="359" mass="39442">MNSNTKLFATLVIALLSCAQIACSGHRIESSNTVSPAALPAQHFDLSHWKLTVPLDENNDGKVDEITVAQLQSYAHADFFYLDEDGYMVFAASNNAMRTANSTNTRSELRQMLRGTNEQIDTHSPLNNFALAAHPQAAEFAAIGGKMLATLKVNHVALRTGKPHAKSAHAVVIGQIHAGKMKDKRGGFGWGNEPLKIFYKKFPNHNTGSVYWTYERNLARGNKARRDIAYPVWGNGPKNRDNPGEDGIRLGESFSYEVNVDQNIMQLTFSAEGKPEIHYQIDLSNNVNAYGDVDDADHPQGYSGDFLYFKAGAYNQCSQAHQQCPGTGDWATDKANGDYVNVAFSKLELSEATPIPATN</sequence>
<dbReference type="SUPFAM" id="SSF49899">
    <property type="entry name" value="Concanavalin A-like lectins/glucanases"/>
    <property type="match status" value="1"/>
</dbReference>
<dbReference type="InterPro" id="IPR014895">
    <property type="entry name" value="Alginate_lyase_2"/>
</dbReference>
<dbReference type="EMBL" id="JAHZSS010000024">
    <property type="protein sequence ID" value="MBW8192510.1"/>
    <property type="molecule type" value="Genomic_DNA"/>
</dbReference>
<organism evidence="3 4">
    <name type="scientific">Neiella holothuriorum</name>
    <dbReference type="NCBI Taxonomy" id="2870530"/>
    <lineage>
        <taxon>Bacteria</taxon>
        <taxon>Pseudomonadati</taxon>
        <taxon>Pseudomonadota</taxon>
        <taxon>Gammaproteobacteria</taxon>
        <taxon>Alteromonadales</taxon>
        <taxon>Echinimonadaceae</taxon>
        <taxon>Neiella</taxon>
    </lineage>
</organism>
<keyword evidence="3" id="KW-0456">Lyase</keyword>
<evidence type="ECO:0000259" key="2">
    <source>
        <dbReference type="Pfam" id="PF08787"/>
    </source>
</evidence>
<evidence type="ECO:0000313" key="3">
    <source>
        <dbReference type="EMBL" id="MBW8192510.1"/>
    </source>
</evidence>
<reference evidence="3" key="1">
    <citation type="submission" date="2021-07" db="EMBL/GenBank/DDBJ databases">
        <title>Neiella marina sp. nov., isolated from the intestinal content of sea cucumber Apostichopus japonicus.</title>
        <authorList>
            <person name="Bai X."/>
        </authorList>
    </citation>
    <scope>NUCLEOTIDE SEQUENCE</scope>
    <source>
        <strain evidence="3">126</strain>
    </source>
</reference>
<evidence type="ECO:0000256" key="1">
    <source>
        <dbReference type="SAM" id="SignalP"/>
    </source>
</evidence>
<keyword evidence="4" id="KW-1185">Reference proteome</keyword>
<dbReference type="PROSITE" id="PS51257">
    <property type="entry name" value="PROKAR_LIPOPROTEIN"/>
    <property type="match status" value="1"/>
</dbReference>
<dbReference type="Gene3D" id="2.60.120.200">
    <property type="match status" value="1"/>
</dbReference>
<dbReference type="Pfam" id="PF08787">
    <property type="entry name" value="Alginate_lyase2"/>
    <property type="match status" value="1"/>
</dbReference>
<protein>
    <submittedName>
        <fullName evidence="3">Polysaccharide lyase family 7 protein</fullName>
    </submittedName>
</protein>